<sequence length="223" mass="24054">MSTANCPKSSLSPEQTGQSVSEIRSDQINSGTRLKEKPCCERSGTHANEALMTTHASEPQHHMHDGVSCSFTSNGIVLFNAFALLSRSHQRGSHRSENNLAVRGQRLASCSSSRRLSLCSQRLFHVSLMQPRSRSRKTRQLRASRISPHTHPASTNARFLPADATVPSVHLQQTLPFRSASPGGLTARGSSAARCVSPEHTIGQDAVTRTGINSGLAHSPVSQ</sequence>
<evidence type="ECO:0000256" key="1">
    <source>
        <dbReference type="SAM" id="MobiDB-lite"/>
    </source>
</evidence>
<feature type="region of interest" description="Disordered" evidence="1">
    <location>
        <begin position="130"/>
        <end position="156"/>
    </location>
</feature>
<feature type="compositionally biased region" description="Polar residues" evidence="1">
    <location>
        <begin position="1"/>
        <end position="32"/>
    </location>
</feature>
<feature type="region of interest" description="Disordered" evidence="1">
    <location>
        <begin position="1"/>
        <end position="40"/>
    </location>
</feature>
<comment type="caution">
    <text evidence="2">The sequence shown here is derived from an EMBL/GenBank/DDBJ whole genome shotgun (WGS) entry which is preliminary data.</text>
</comment>
<gene>
    <name evidence="2" type="ORF">Q8A67_025758</name>
</gene>
<accession>A0AA88T7L9</accession>
<feature type="compositionally biased region" description="Basic residues" evidence="1">
    <location>
        <begin position="133"/>
        <end position="142"/>
    </location>
</feature>
<evidence type="ECO:0000313" key="3">
    <source>
        <dbReference type="Proteomes" id="UP001187343"/>
    </source>
</evidence>
<name>A0AA88T7L9_9TELE</name>
<dbReference type="Proteomes" id="UP001187343">
    <property type="component" value="Unassembled WGS sequence"/>
</dbReference>
<evidence type="ECO:0000313" key="2">
    <source>
        <dbReference type="EMBL" id="KAK2867641.1"/>
    </source>
</evidence>
<keyword evidence="3" id="KW-1185">Reference proteome</keyword>
<reference evidence="2" key="1">
    <citation type="submission" date="2023-08" db="EMBL/GenBank/DDBJ databases">
        <title>Chromosome-level Genome Assembly of mud carp (Cirrhinus molitorella).</title>
        <authorList>
            <person name="Liu H."/>
        </authorList>
    </citation>
    <scope>NUCLEOTIDE SEQUENCE</scope>
    <source>
        <strain evidence="2">Prfri</strain>
        <tissue evidence="2">Muscle</tissue>
    </source>
</reference>
<proteinExistence type="predicted"/>
<organism evidence="2 3">
    <name type="scientific">Cirrhinus molitorella</name>
    <name type="common">mud carp</name>
    <dbReference type="NCBI Taxonomy" id="172907"/>
    <lineage>
        <taxon>Eukaryota</taxon>
        <taxon>Metazoa</taxon>
        <taxon>Chordata</taxon>
        <taxon>Craniata</taxon>
        <taxon>Vertebrata</taxon>
        <taxon>Euteleostomi</taxon>
        <taxon>Actinopterygii</taxon>
        <taxon>Neopterygii</taxon>
        <taxon>Teleostei</taxon>
        <taxon>Ostariophysi</taxon>
        <taxon>Cypriniformes</taxon>
        <taxon>Cyprinidae</taxon>
        <taxon>Labeoninae</taxon>
        <taxon>Labeonini</taxon>
        <taxon>Cirrhinus</taxon>
    </lineage>
</organism>
<dbReference type="AlphaFoldDB" id="A0AA88T7L9"/>
<protein>
    <submittedName>
        <fullName evidence="2">Uncharacterized protein</fullName>
    </submittedName>
</protein>
<dbReference type="EMBL" id="JAUYZG010000025">
    <property type="protein sequence ID" value="KAK2867641.1"/>
    <property type="molecule type" value="Genomic_DNA"/>
</dbReference>